<proteinExistence type="predicted"/>
<name>A0AAD6YTK2_9AGAR</name>
<dbReference type="InterPro" id="IPR011990">
    <property type="entry name" value="TPR-like_helical_dom_sf"/>
</dbReference>
<protein>
    <recommendedName>
        <fullName evidence="4">Pentatricopeptide repeat-containing protein</fullName>
    </recommendedName>
</protein>
<keyword evidence="1" id="KW-0677">Repeat</keyword>
<organism evidence="2 3">
    <name type="scientific">Mycena pura</name>
    <dbReference type="NCBI Taxonomy" id="153505"/>
    <lineage>
        <taxon>Eukaryota</taxon>
        <taxon>Fungi</taxon>
        <taxon>Dikarya</taxon>
        <taxon>Basidiomycota</taxon>
        <taxon>Agaricomycotina</taxon>
        <taxon>Agaricomycetes</taxon>
        <taxon>Agaricomycetidae</taxon>
        <taxon>Agaricales</taxon>
        <taxon>Marasmiineae</taxon>
        <taxon>Mycenaceae</taxon>
        <taxon>Mycena</taxon>
    </lineage>
</organism>
<dbReference type="Gene3D" id="1.25.40.10">
    <property type="entry name" value="Tetratricopeptide repeat domain"/>
    <property type="match status" value="1"/>
</dbReference>
<dbReference type="InterPro" id="IPR051240">
    <property type="entry name" value="Mito_RNA-Proc/Resp"/>
</dbReference>
<dbReference type="GO" id="GO:0003729">
    <property type="term" value="F:mRNA binding"/>
    <property type="evidence" value="ECO:0007669"/>
    <property type="project" value="TreeGrafter"/>
</dbReference>
<evidence type="ECO:0000256" key="1">
    <source>
        <dbReference type="ARBA" id="ARBA00022737"/>
    </source>
</evidence>
<gene>
    <name evidence="2" type="ORF">GGX14DRAFT_616203</name>
</gene>
<evidence type="ECO:0008006" key="4">
    <source>
        <dbReference type="Google" id="ProtNLM"/>
    </source>
</evidence>
<keyword evidence="3" id="KW-1185">Reference proteome</keyword>
<dbReference type="InterPro" id="IPR002885">
    <property type="entry name" value="PPR_rpt"/>
</dbReference>
<accession>A0AAD6YTK2</accession>
<evidence type="ECO:0000313" key="3">
    <source>
        <dbReference type="Proteomes" id="UP001219525"/>
    </source>
</evidence>
<sequence length="430" mass="48437">MAYRVLVSVPFSIPHRHLNRFVRLIARERTKTRTLFARLLAILTTIHRSGWNIEAYQWNALIDNAGKGLRRARPKDFKTAFDIFIDMVSSKSPGGALSRAGSCLDEAVTDNPLPDVYTYTTLINHAANARNQVALAQATSLLTASGIRPNRITHLVLLKFYSNSTNLDGVRASLARICQQNQELGIDGVNACIWAFSRHNRLDIVLKIYRVLRHNVLPEAGFGPDDIYSAKRALLQENMEIKASMFPNAVTYISIVQASAYHGNLRVALTAFKDMLSSDNVEIGAPMYRDEHGKLKPSPYSPTLPIFRAIFLGFYRHGVARALPRNPNPAWASDNSQPWVIESLDHIFDVFLALPEYIQPSSSTIYWALVAFDKTSSGDRELLRTAWNRIEDRFGGSWGAAQHRLLRIRRSLFDESESEFGSRRPRTKPG</sequence>
<reference evidence="2" key="1">
    <citation type="submission" date="2023-03" db="EMBL/GenBank/DDBJ databases">
        <title>Massive genome expansion in bonnet fungi (Mycena s.s.) driven by repeated elements and novel gene families across ecological guilds.</title>
        <authorList>
            <consortium name="Lawrence Berkeley National Laboratory"/>
            <person name="Harder C.B."/>
            <person name="Miyauchi S."/>
            <person name="Viragh M."/>
            <person name="Kuo A."/>
            <person name="Thoen E."/>
            <person name="Andreopoulos B."/>
            <person name="Lu D."/>
            <person name="Skrede I."/>
            <person name="Drula E."/>
            <person name="Henrissat B."/>
            <person name="Morin E."/>
            <person name="Kohler A."/>
            <person name="Barry K."/>
            <person name="LaButti K."/>
            <person name="Morin E."/>
            <person name="Salamov A."/>
            <person name="Lipzen A."/>
            <person name="Mereny Z."/>
            <person name="Hegedus B."/>
            <person name="Baldrian P."/>
            <person name="Stursova M."/>
            <person name="Weitz H."/>
            <person name="Taylor A."/>
            <person name="Grigoriev I.V."/>
            <person name="Nagy L.G."/>
            <person name="Martin F."/>
            <person name="Kauserud H."/>
        </authorList>
    </citation>
    <scope>NUCLEOTIDE SEQUENCE</scope>
    <source>
        <strain evidence="2">9144</strain>
    </source>
</reference>
<dbReference type="EMBL" id="JARJCW010000002">
    <property type="protein sequence ID" value="KAJ7228979.1"/>
    <property type="molecule type" value="Genomic_DNA"/>
</dbReference>
<comment type="caution">
    <text evidence="2">The sequence shown here is derived from an EMBL/GenBank/DDBJ whole genome shotgun (WGS) entry which is preliminary data.</text>
</comment>
<dbReference type="Proteomes" id="UP001219525">
    <property type="component" value="Unassembled WGS sequence"/>
</dbReference>
<evidence type="ECO:0000313" key="2">
    <source>
        <dbReference type="EMBL" id="KAJ7228979.1"/>
    </source>
</evidence>
<dbReference type="PANTHER" id="PTHR47933:SF11">
    <property type="entry name" value="PENTATRICOPEPTIDE REPEAT-CONTAINING PROTEIN 2"/>
    <property type="match status" value="1"/>
</dbReference>
<dbReference type="AlphaFoldDB" id="A0AAD6YTK2"/>
<dbReference type="Pfam" id="PF13812">
    <property type="entry name" value="PPR_3"/>
    <property type="match status" value="1"/>
</dbReference>
<dbReference type="PANTHER" id="PTHR47933">
    <property type="entry name" value="PENTATRICOPEPTIDE REPEAT-CONTAINING PROTEIN 1, MITOCHONDRIAL"/>
    <property type="match status" value="1"/>
</dbReference>